<proteinExistence type="predicted"/>
<keyword evidence="2" id="KW-1185">Reference proteome</keyword>
<comment type="caution">
    <text evidence="1">The sequence shown here is derived from an EMBL/GenBank/DDBJ whole genome shotgun (WGS) entry which is preliminary data.</text>
</comment>
<gene>
    <name evidence="1" type="ORF">KUTeg_000242</name>
</gene>
<organism evidence="1 2">
    <name type="scientific">Tegillarca granosa</name>
    <name type="common">Malaysian cockle</name>
    <name type="synonym">Anadara granosa</name>
    <dbReference type="NCBI Taxonomy" id="220873"/>
    <lineage>
        <taxon>Eukaryota</taxon>
        <taxon>Metazoa</taxon>
        <taxon>Spiralia</taxon>
        <taxon>Lophotrochozoa</taxon>
        <taxon>Mollusca</taxon>
        <taxon>Bivalvia</taxon>
        <taxon>Autobranchia</taxon>
        <taxon>Pteriomorphia</taxon>
        <taxon>Arcoida</taxon>
        <taxon>Arcoidea</taxon>
        <taxon>Arcidae</taxon>
        <taxon>Tegillarca</taxon>
    </lineage>
</organism>
<evidence type="ECO:0000313" key="2">
    <source>
        <dbReference type="Proteomes" id="UP001217089"/>
    </source>
</evidence>
<accession>A0ABQ9FX03</accession>
<evidence type="ECO:0000313" key="1">
    <source>
        <dbReference type="EMBL" id="KAJ8321771.1"/>
    </source>
</evidence>
<reference evidence="1 2" key="1">
    <citation type="submission" date="2022-12" db="EMBL/GenBank/DDBJ databases">
        <title>Chromosome-level genome of Tegillarca granosa.</title>
        <authorList>
            <person name="Kim J."/>
        </authorList>
    </citation>
    <scope>NUCLEOTIDE SEQUENCE [LARGE SCALE GENOMIC DNA]</scope>
    <source>
        <strain evidence="1">Teg-2019</strain>
        <tissue evidence="1">Adductor muscle</tissue>
    </source>
</reference>
<sequence length="126" mass="14579">MIVIFSYLCIMNKKRRGRSPGEIYCLVILFSGKEQAITTLLHTHRTLHLPKTFFLQNMKAERRNIPKCENIDGPSLATSLAVIDENKCPETFEIKASSSPLLYNGIKEDDKEQVENWKRRLKLSRI</sequence>
<name>A0ABQ9FX03_TEGGR</name>
<dbReference type="Proteomes" id="UP001217089">
    <property type="component" value="Unassembled WGS sequence"/>
</dbReference>
<protein>
    <submittedName>
        <fullName evidence="1">Uncharacterized protein</fullName>
    </submittedName>
</protein>
<dbReference type="EMBL" id="JARBDR010000018">
    <property type="protein sequence ID" value="KAJ8321771.1"/>
    <property type="molecule type" value="Genomic_DNA"/>
</dbReference>